<sequence length="146" mass="15473">MADYVKARSWRVKDVMSTPVVSAAPTATASQLAELLQAHDIKHLPVVENGSLAGIISRRDLMRALLDVPRQCTASGDEALGTAVRSRLEAELEITPPMVNATVSNGVVTLRGEVETELERSAARVAAESVRGVGGVVNKITLASAW</sequence>
<reference evidence="5 6" key="1">
    <citation type="submission" date="2020-01" db="EMBL/GenBank/DDBJ databases">
        <title>Rhizobium genotypes associated with high levels of biological nitrogen fixation by grain legumes in a temperate-maritime cropping system.</title>
        <authorList>
            <person name="Maluk M."/>
            <person name="Francesc Ferrando Molina F."/>
            <person name="Lopez Del Egido L."/>
            <person name="Lafos M."/>
            <person name="Langarica-Fuentes A."/>
            <person name="Gebre Yohannes G."/>
            <person name="Young M.W."/>
            <person name="Martin P."/>
            <person name="Gantlett R."/>
            <person name="Kenicer G."/>
            <person name="Hawes C."/>
            <person name="Begg G.S."/>
            <person name="Quilliam R.S."/>
            <person name="Squire G.R."/>
            <person name="Poole P.S."/>
            <person name="Young P.W."/>
            <person name="Iannetta P.M."/>
            <person name="James E.K."/>
        </authorList>
    </citation>
    <scope>NUCLEOTIDE SEQUENCE [LARGE SCALE GENOMIC DNA]</scope>
    <source>
        <strain evidence="5 6">JHI944</strain>
    </source>
</reference>
<evidence type="ECO:0000259" key="4">
    <source>
        <dbReference type="PROSITE" id="PS51371"/>
    </source>
</evidence>
<dbReference type="InterPro" id="IPR000644">
    <property type="entry name" value="CBS_dom"/>
</dbReference>
<dbReference type="InterPro" id="IPR014004">
    <property type="entry name" value="Transpt-assoc_nodulatn_dom_bac"/>
</dbReference>
<dbReference type="SUPFAM" id="SSF54631">
    <property type="entry name" value="CBS-domain pair"/>
    <property type="match status" value="1"/>
</dbReference>
<dbReference type="PANTHER" id="PTHR43080:SF2">
    <property type="entry name" value="CBS DOMAIN-CONTAINING PROTEIN"/>
    <property type="match status" value="1"/>
</dbReference>
<dbReference type="PROSITE" id="PS51371">
    <property type="entry name" value="CBS"/>
    <property type="match status" value="1"/>
</dbReference>
<evidence type="ECO:0000259" key="3">
    <source>
        <dbReference type="PROSITE" id="PS50914"/>
    </source>
</evidence>
<dbReference type="AlphaFoldDB" id="A0A444IFA5"/>
<evidence type="ECO:0000313" key="6">
    <source>
        <dbReference type="Proteomes" id="UP000471409"/>
    </source>
</evidence>
<feature type="domain" description="BON" evidence="3">
    <location>
        <begin position="76"/>
        <end position="144"/>
    </location>
</feature>
<dbReference type="PROSITE" id="PS50914">
    <property type="entry name" value="BON"/>
    <property type="match status" value="1"/>
</dbReference>
<dbReference type="SMART" id="SM00749">
    <property type="entry name" value="BON"/>
    <property type="match status" value="1"/>
</dbReference>
<dbReference type="Gene3D" id="3.10.580.10">
    <property type="entry name" value="CBS-domain"/>
    <property type="match status" value="1"/>
</dbReference>
<dbReference type="PANTHER" id="PTHR43080">
    <property type="entry name" value="CBS DOMAIN-CONTAINING PROTEIN CBSX3, MITOCHONDRIAL"/>
    <property type="match status" value="1"/>
</dbReference>
<dbReference type="Pfam" id="PF04972">
    <property type="entry name" value="BON"/>
    <property type="match status" value="1"/>
</dbReference>
<proteinExistence type="predicted"/>
<dbReference type="InterPro" id="IPR051257">
    <property type="entry name" value="Diverse_CBS-Domain"/>
</dbReference>
<feature type="domain" description="CBS" evidence="4">
    <location>
        <begin position="16"/>
        <end position="75"/>
    </location>
</feature>
<dbReference type="InterPro" id="IPR007055">
    <property type="entry name" value="BON_dom"/>
</dbReference>
<evidence type="ECO:0000313" key="5">
    <source>
        <dbReference type="EMBL" id="NEK53962.1"/>
    </source>
</evidence>
<dbReference type="Pfam" id="PF00571">
    <property type="entry name" value="CBS"/>
    <property type="match status" value="1"/>
</dbReference>
<evidence type="ECO:0000256" key="2">
    <source>
        <dbReference type="PROSITE-ProRule" id="PRU00703"/>
    </source>
</evidence>
<dbReference type="InterPro" id="IPR046342">
    <property type="entry name" value="CBS_dom_sf"/>
</dbReference>
<evidence type="ECO:0000256" key="1">
    <source>
        <dbReference type="ARBA" id="ARBA00023122"/>
    </source>
</evidence>
<comment type="caution">
    <text evidence="5">The sequence shown here is derived from an EMBL/GenBank/DDBJ whole genome shotgun (WGS) entry which is preliminary data.</text>
</comment>
<organism evidence="5 6">
    <name type="scientific">Rhizobium leguminosarum</name>
    <dbReference type="NCBI Taxonomy" id="384"/>
    <lineage>
        <taxon>Bacteria</taxon>
        <taxon>Pseudomonadati</taxon>
        <taxon>Pseudomonadota</taxon>
        <taxon>Alphaproteobacteria</taxon>
        <taxon>Hyphomicrobiales</taxon>
        <taxon>Rhizobiaceae</taxon>
        <taxon>Rhizobium/Agrobacterium group</taxon>
        <taxon>Rhizobium</taxon>
    </lineage>
</organism>
<keyword evidence="1 2" id="KW-0129">CBS domain</keyword>
<name>A0A444IFA5_RHILE</name>
<dbReference type="SMART" id="SM00116">
    <property type="entry name" value="CBS"/>
    <property type="match status" value="1"/>
</dbReference>
<dbReference type="Gene3D" id="3.30.1340.30">
    <property type="match status" value="1"/>
</dbReference>
<dbReference type="Proteomes" id="UP000471409">
    <property type="component" value="Unassembled WGS sequence"/>
</dbReference>
<gene>
    <name evidence="5" type="ORF">GUK36_31710</name>
</gene>
<dbReference type="EMBL" id="WXXP01000018">
    <property type="protein sequence ID" value="NEK53962.1"/>
    <property type="molecule type" value="Genomic_DNA"/>
</dbReference>
<accession>A0A444IFA5</accession>
<protein>
    <submittedName>
        <fullName evidence="5">CBS domain-containing protein</fullName>
    </submittedName>
</protein>